<feature type="domain" description="Carboxylesterase type B" evidence="1">
    <location>
        <begin position="5"/>
        <end position="273"/>
    </location>
</feature>
<dbReference type="AlphaFoldDB" id="A0AAV5SRU7"/>
<dbReference type="EMBL" id="BTSX01000002">
    <property type="protein sequence ID" value="GMS85579.1"/>
    <property type="molecule type" value="Genomic_DNA"/>
</dbReference>
<dbReference type="PANTHER" id="PTHR44590">
    <property type="entry name" value="CARBOXYLIC ESTER HYDROLASE-RELATED"/>
    <property type="match status" value="1"/>
</dbReference>
<evidence type="ECO:0000313" key="2">
    <source>
        <dbReference type="EMBL" id="GMS85579.1"/>
    </source>
</evidence>
<keyword evidence="3" id="KW-1185">Reference proteome</keyword>
<sequence length="296" mass="34151">RNMPQQCRNKAARLGIADYANSEEMLEQLRSLPAANFGVFLHNHVKEPEVDFETVPLLDGDFFPDSLEELRKRATPKPMMAGVTKEEGILMIQGKKHTEEDLQEVITVAIHDARDKQKLAEELKSTYFENGIPENRDVFMRRMANIASDYWFNGTVEEMCRNTVSLQDDPVYLYIFDHFNPATMGFMLKNMPIHDATHCGELLYLFKKSLFGNSILTEEDKHVMNLFTTSFTNFAKFGNPNGPVESESDLPVYWKQLDKKNHSRNYVFTSNQPLMNETFFEGRPAKFVEIVNKHHA</sequence>
<gene>
    <name evidence="2" type="ORF">PENTCL1PPCAC_7754</name>
</gene>
<dbReference type="InterPro" id="IPR029058">
    <property type="entry name" value="AB_hydrolase_fold"/>
</dbReference>
<accession>A0AAV5SRU7</accession>
<protein>
    <recommendedName>
        <fullName evidence="1">Carboxylesterase type B domain-containing protein</fullName>
    </recommendedName>
</protein>
<evidence type="ECO:0000313" key="3">
    <source>
        <dbReference type="Proteomes" id="UP001432027"/>
    </source>
</evidence>
<dbReference type="Gene3D" id="3.40.50.1820">
    <property type="entry name" value="alpha/beta hydrolase"/>
    <property type="match status" value="1"/>
</dbReference>
<dbReference type="Proteomes" id="UP001432027">
    <property type="component" value="Unassembled WGS sequence"/>
</dbReference>
<organism evidence="2 3">
    <name type="scientific">Pristionchus entomophagus</name>
    <dbReference type="NCBI Taxonomy" id="358040"/>
    <lineage>
        <taxon>Eukaryota</taxon>
        <taxon>Metazoa</taxon>
        <taxon>Ecdysozoa</taxon>
        <taxon>Nematoda</taxon>
        <taxon>Chromadorea</taxon>
        <taxon>Rhabditida</taxon>
        <taxon>Rhabditina</taxon>
        <taxon>Diplogasteromorpha</taxon>
        <taxon>Diplogasteroidea</taxon>
        <taxon>Neodiplogasteridae</taxon>
        <taxon>Pristionchus</taxon>
    </lineage>
</organism>
<name>A0AAV5SRU7_9BILA</name>
<proteinExistence type="predicted"/>
<feature type="non-terminal residue" evidence="2">
    <location>
        <position position="1"/>
    </location>
</feature>
<dbReference type="SUPFAM" id="SSF53474">
    <property type="entry name" value="alpha/beta-Hydrolases"/>
    <property type="match status" value="1"/>
</dbReference>
<evidence type="ECO:0000259" key="1">
    <source>
        <dbReference type="Pfam" id="PF00135"/>
    </source>
</evidence>
<dbReference type="InterPro" id="IPR002018">
    <property type="entry name" value="CarbesteraseB"/>
</dbReference>
<dbReference type="PANTHER" id="PTHR44590:SF3">
    <property type="entry name" value="CARBOXYLESTERASE TYPE B DOMAIN-CONTAINING PROTEIN"/>
    <property type="match status" value="1"/>
</dbReference>
<dbReference type="Pfam" id="PF00135">
    <property type="entry name" value="COesterase"/>
    <property type="match status" value="1"/>
</dbReference>
<reference evidence="2" key="1">
    <citation type="submission" date="2023-10" db="EMBL/GenBank/DDBJ databases">
        <title>Genome assembly of Pristionchus species.</title>
        <authorList>
            <person name="Yoshida K."/>
            <person name="Sommer R.J."/>
        </authorList>
    </citation>
    <scope>NUCLEOTIDE SEQUENCE</scope>
    <source>
        <strain evidence="2">RS0144</strain>
    </source>
</reference>
<comment type="caution">
    <text evidence="2">The sequence shown here is derived from an EMBL/GenBank/DDBJ whole genome shotgun (WGS) entry which is preliminary data.</text>
</comment>